<dbReference type="CDD" id="cd06329">
    <property type="entry name" value="PBP1_SBP-like"/>
    <property type="match status" value="1"/>
</dbReference>
<feature type="chain" id="PRO_5045308625" evidence="5">
    <location>
        <begin position="29"/>
        <end position="418"/>
    </location>
</feature>
<organism evidence="7 8">
    <name type="scientific">Piscinibacter gummiphilus</name>
    <dbReference type="NCBI Taxonomy" id="946333"/>
    <lineage>
        <taxon>Bacteria</taxon>
        <taxon>Pseudomonadati</taxon>
        <taxon>Pseudomonadota</taxon>
        <taxon>Betaproteobacteria</taxon>
        <taxon>Burkholderiales</taxon>
        <taxon>Sphaerotilaceae</taxon>
        <taxon>Piscinibacter</taxon>
    </lineage>
</organism>
<reference evidence="7 8" key="1">
    <citation type="submission" date="2023-10" db="EMBL/GenBank/DDBJ databases">
        <title>Bacteria for the degradation of biodegradable plastic PBAT(Polybutylene adipate terephthalate).</title>
        <authorList>
            <person name="Weon H.-Y."/>
            <person name="Yeon J."/>
        </authorList>
    </citation>
    <scope>NUCLEOTIDE SEQUENCE [LARGE SCALE GENOMIC DNA]</scope>
    <source>
        <strain evidence="7 8">SBD 7-3</strain>
    </source>
</reference>
<dbReference type="InterPro" id="IPR051010">
    <property type="entry name" value="BCAA_transport"/>
</dbReference>
<dbReference type="PANTHER" id="PTHR30483:SF6">
    <property type="entry name" value="PERIPLASMIC BINDING PROTEIN OF ABC TRANSPORTER FOR NATURAL AMINO ACIDS"/>
    <property type="match status" value="1"/>
</dbReference>
<keyword evidence="3 5" id="KW-0732">Signal</keyword>
<dbReference type="SUPFAM" id="SSF53822">
    <property type="entry name" value="Periplasmic binding protein-like I"/>
    <property type="match status" value="1"/>
</dbReference>
<dbReference type="Gene3D" id="3.40.50.2300">
    <property type="match status" value="2"/>
</dbReference>
<dbReference type="InterPro" id="IPR000709">
    <property type="entry name" value="Leu_Ile_Val-bd"/>
</dbReference>
<sequence>MRDSLCTTARRALPVLATLTTLSGLAQAAPVKIGLLETLSGPQASTGQSFRSGVKYAIDKMNAAGGWNGQPVQLIEYDNQGGPAGASDKLKAAIADGVQIVVQGASSAIGGQITEDVRKHNLRNPGKEIVYVNVGAEAMELTGEKCNFHHFRFTGNAQVRTKALVAGMKQAGTLGSKVYAINQNYSWGQDMERAIGDNAAAGGYQVVEKTLHDTNKIQDFSPYVSKIVASGAETVITGNWSNDLLLLMKASKAAGLKARFGTVFLDQPGNVANAGDTALGHFIAHAFNPEAGGAESTRFVDDFKAKTGHVPTFVEPQAAFGLEMVAAALKATKPQGDALNVNAFAKTLEATRIRTPMGEVSMRAADHQVLMPFVVSMVSKDAKYKADGTDMGFKPVKVFTAEEAAGPVQANCKMQRPD</sequence>
<dbReference type="Proteomes" id="UP001303946">
    <property type="component" value="Chromosome"/>
</dbReference>
<dbReference type="PRINTS" id="PR00337">
    <property type="entry name" value="LEUILEVALBP"/>
</dbReference>
<dbReference type="RefSeq" id="WP_316703106.1">
    <property type="nucleotide sequence ID" value="NZ_CP136336.1"/>
</dbReference>
<evidence type="ECO:0000256" key="1">
    <source>
        <dbReference type="ARBA" id="ARBA00010062"/>
    </source>
</evidence>
<proteinExistence type="inferred from homology"/>
<dbReference type="PANTHER" id="PTHR30483">
    <property type="entry name" value="LEUCINE-SPECIFIC-BINDING PROTEIN"/>
    <property type="match status" value="1"/>
</dbReference>
<evidence type="ECO:0000259" key="6">
    <source>
        <dbReference type="Pfam" id="PF13458"/>
    </source>
</evidence>
<gene>
    <name evidence="7" type="ORF">RXV79_09060</name>
</gene>
<dbReference type="EMBL" id="CP136336">
    <property type="protein sequence ID" value="WOB10199.1"/>
    <property type="molecule type" value="Genomic_DNA"/>
</dbReference>
<keyword evidence="4" id="KW-0029">Amino-acid transport</keyword>
<keyword evidence="8" id="KW-1185">Reference proteome</keyword>
<dbReference type="Pfam" id="PF13458">
    <property type="entry name" value="Peripla_BP_6"/>
    <property type="match status" value="1"/>
</dbReference>
<evidence type="ECO:0000256" key="5">
    <source>
        <dbReference type="SAM" id="SignalP"/>
    </source>
</evidence>
<evidence type="ECO:0000313" key="7">
    <source>
        <dbReference type="EMBL" id="WOB10199.1"/>
    </source>
</evidence>
<keyword evidence="2" id="KW-0813">Transport</keyword>
<dbReference type="InterPro" id="IPR028081">
    <property type="entry name" value="Leu-bd"/>
</dbReference>
<protein>
    <submittedName>
        <fullName evidence="7">Branched-chain amino acid ABC transporter substrate-binding protein</fullName>
    </submittedName>
</protein>
<accession>A0ABZ0D699</accession>
<evidence type="ECO:0000256" key="4">
    <source>
        <dbReference type="ARBA" id="ARBA00022970"/>
    </source>
</evidence>
<comment type="similarity">
    <text evidence="1">Belongs to the leucine-binding protein family.</text>
</comment>
<dbReference type="InterPro" id="IPR028082">
    <property type="entry name" value="Peripla_BP_I"/>
</dbReference>
<evidence type="ECO:0000256" key="3">
    <source>
        <dbReference type="ARBA" id="ARBA00022729"/>
    </source>
</evidence>
<feature type="domain" description="Leucine-binding protein" evidence="6">
    <location>
        <begin position="30"/>
        <end position="381"/>
    </location>
</feature>
<evidence type="ECO:0000256" key="2">
    <source>
        <dbReference type="ARBA" id="ARBA00022448"/>
    </source>
</evidence>
<evidence type="ECO:0000313" key="8">
    <source>
        <dbReference type="Proteomes" id="UP001303946"/>
    </source>
</evidence>
<feature type="signal peptide" evidence="5">
    <location>
        <begin position="1"/>
        <end position="28"/>
    </location>
</feature>
<name>A0ABZ0D699_9BURK</name>